<reference evidence="1 2" key="1">
    <citation type="submission" date="2018-07" db="EMBL/GenBank/DDBJ databases">
        <authorList>
            <person name="Billings M."/>
            <person name="Bovender A."/>
            <person name="Brown J."/>
            <person name="Buchanan C."/>
            <person name="Burns J."/>
            <person name="Cash A."/>
            <person name="Curtis S."/>
            <person name="Johnson C."/>
            <person name="Jones C."/>
            <person name="Kelnhofer D."/>
            <person name="Killilee J."/>
            <person name="Moore A."/>
            <person name="Norton M."/>
            <person name="Rood D."/>
            <person name="Salvo H."/>
            <person name="Weatherman E."/>
            <person name="Winchel S."/>
            <person name="Wood S."/>
            <person name="Eckardt M.A."/>
            <person name="Gainey M.D."/>
            <person name="Wallen J.R."/>
            <person name="Garlena R.A."/>
            <person name="Russell D.A."/>
            <person name="Pope W.H."/>
            <person name="Jacobs-Sera D."/>
            <person name="Hatfull G.F."/>
        </authorList>
    </citation>
    <scope>NUCLEOTIDE SEQUENCE [LARGE SCALE GENOMIC DNA]</scope>
</reference>
<accession>A0A385D3W0</accession>
<organism evidence="1 2">
    <name type="scientific">Mycobacterium phage IPhane7</name>
    <dbReference type="NCBI Taxonomy" id="2301552"/>
    <lineage>
        <taxon>Viruses</taxon>
        <taxon>Duplodnaviria</taxon>
        <taxon>Heunggongvirae</taxon>
        <taxon>Uroviricota</taxon>
        <taxon>Caudoviricetes</taxon>
        <taxon>Vilmaviridae</taxon>
        <taxon>Mclasvirinae</taxon>
        <taxon>Bongovirus</taxon>
        <taxon>Bongovirus bongo</taxon>
    </lineage>
</organism>
<dbReference type="EMBL" id="MH697587">
    <property type="protein sequence ID" value="AXQ52690.1"/>
    <property type="molecule type" value="Genomic_DNA"/>
</dbReference>
<evidence type="ECO:0000313" key="2">
    <source>
        <dbReference type="Proteomes" id="UP000263300"/>
    </source>
</evidence>
<name>A0A385D3W0_9CAUD</name>
<protein>
    <submittedName>
        <fullName evidence="1">Uncharacterized protein</fullName>
    </submittedName>
</protein>
<evidence type="ECO:0000313" key="1">
    <source>
        <dbReference type="EMBL" id="AXQ52690.1"/>
    </source>
</evidence>
<sequence length="174" mass="19719">MSTDLQERFQGVIDGKTVVSVYRAFAEDNKPYCINVFLPEVNLYATFQPTEPFDDLSAEEAEALDRQHAAQWVKVLTELAEKAQRWDDLMDALEEADEVIDAADTPYQVAALDDNCTDRWWVDVDGDVYKYVDGQWWVTEHVGSVSFVRVAPNEQHLLNTYGPYTAVPTPGVQP</sequence>
<proteinExistence type="predicted"/>
<dbReference type="Proteomes" id="UP000263300">
    <property type="component" value="Segment"/>
</dbReference>
<gene>
    <name evidence="1" type="primary">49</name>
    <name evidence="1" type="ORF">SEA_IPHANE7_49</name>
</gene>